<evidence type="ECO:0000259" key="1">
    <source>
        <dbReference type="PROSITE" id="PS51725"/>
    </source>
</evidence>
<dbReference type="InterPro" id="IPR011008">
    <property type="entry name" value="Dimeric_a/b-barrel"/>
</dbReference>
<organism evidence="2 3">
    <name type="scientific">Dactylosporangium aurantiacum</name>
    <dbReference type="NCBI Taxonomy" id="35754"/>
    <lineage>
        <taxon>Bacteria</taxon>
        <taxon>Bacillati</taxon>
        <taxon>Actinomycetota</taxon>
        <taxon>Actinomycetes</taxon>
        <taxon>Micromonosporales</taxon>
        <taxon>Micromonosporaceae</taxon>
        <taxon>Dactylosporangium</taxon>
    </lineage>
</organism>
<protein>
    <submittedName>
        <fullName evidence="2">Antibiotic biosynthesis monooxygenase</fullName>
    </submittedName>
</protein>
<dbReference type="SUPFAM" id="SSF54909">
    <property type="entry name" value="Dimeric alpha+beta barrel"/>
    <property type="match status" value="2"/>
</dbReference>
<gene>
    <name evidence="2" type="ORF">Daura_28685</name>
</gene>
<accession>A0A9Q9I6X6</accession>
<dbReference type="Proteomes" id="UP001058003">
    <property type="component" value="Chromosome"/>
</dbReference>
<name>A0A9Q9I6X6_9ACTN</name>
<keyword evidence="2" id="KW-0503">Monooxygenase</keyword>
<dbReference type="EMBL" id="CP073767">
    <property type="protein sequence ID" value="UWZ50789.1"/>
    <property type="molecule type" value="Genomic_DNA"/>
</dbReference>
<evidence type="ECO:0000313" key="3">
    <source>
        <dbReference type="Proteomes" id="UP001058003"/>
    </source>
</evidence>
<keyword evidence="2" id="KW-0560">Oxidoreductase</keyword>
<dbReference type="Gene3D" id="3.30.70.100">
    <property type="match status" value="2"/>
</dbReference>
<dbReference type="KEGG" id="daur:Daura_28685"/>
<sequence>MPVIDPDNGYLTVVNLFSTDTEEKQERLIGAMREIVDTAAFPGWISSTVHAGIEKPGTANFIQWRSGVDLAARYAGDEFKHRTLPLFGEMTTAIRLLQTEVAFTLRHPEQGAVTEISPDRDDYTVIEVMRVAPEHRDEVVAVLAEAQDWLVETPGFRSQTALQGDRAQGMDGSFVLSYSQWASRAAYLTFRGTDPEHQSPRRRDSHATLAKLVTASDWNGYRVIHTRSAAA</sequence>
<dbReference type="OrthoDB" id="1494517at2"/>
<reference evidence="2" key="1">
    <citation type="submission" date="2021-04" db="EMBL/GenBank/DDBJ databases">
        <title>Dactylosporangium aurantiacum NRRL B-8018 full assembly.</title>
        <authorList>
            <person name="Hartkoorn R.C."/>
            <person name="Beaudoing E."/>
            <person name="Hot D."/>
        </authorList>
    </citation>
    <scope>NUCLEOTIDE SEQUENCE</scope>
    <source>
        <strain evidence="2">NRRL B-8018</strain>
    </source>
</reference>
<feature type="domain" description="ABM" evidence="1">
    <location>
        <begin position="123"/>
        <end position="217"/>
    </location>
</feature>
<evidence type="ECO:0000313" key="2">
    <source>
        <dbReference type="EMBL" id="UWZ50789.1"/>
    </source>
</evidence>
<dbReference type="Pfam" id="PF03992">
    <property type="entry name" value="ABM"/>
    <property type="match status" value="1"/>
</dbReference>
<dbReference type="RefSeq" id="WP_033358192.1">
    <property type="nucleotide sequence ID" value="NZ_CP073767.1"/>
</dbReference>
<dbReference type="PROSITE" id="PS51725">
    <property type="entry name" value="ABM"/>
    <property type="match status" value="1"/>
</dbReference>
<dbReference type="GO" id="GO:0004497">
    <property type="term" value="F:monooxygenase activity"/>
    <property type="evidence" value="ECO:0007669"/>
    <property type="project" value="UniProtKB-KW"/>
</dbReference>
<keyword evidence="3" id="KW-1185">Reference proteome</keyword>
<dbReference type="InterPro" id="IPR007138">
    <property type="entry name" value="ABM_dom"/>
</dbReference>
<proteinExistence type="predicted"/>
<dbReference type="AlphaFoldDB" id="A0A9Q9I6X6"/>